<proteinExistence type="predicted"/>
<organism evidence="1 2">
    <name type="scientific">Paraburkholderia unamae</name>
    <dbReference type="NCBI Taxonomy" id="219649"/>
    <lineage>
        <taxon>Bacteria</taxon>
        <taxon>Pseudomonadati</taxon>
        <taxon>Pseudomonadota</taxon>
        <taxon>Betaproteobacteria</taxon>
        <taxon>Burkholderiales</taxon>
        <taxon>Burkholderiaceae</taxon>
        <taxon>Paraburkholderia</taxon>
    </lineage>
</organism>
<evidence type="ECO:0000313" key="1">
    <source>
        <dbReference type="EMBL" id="MEM5400395.1"/>
    </source>
</evidence>
<name>A0ACC6RHS3_9BURK</name>
<dbReference type="EMBL" id="JAYMRU010000005">
    <property type="protein sequence ID" value="MEM5400395.1"/>
    <property type="molecule type" value="Genomic_DNA"/>
</dbReference>
<accession>A0ACC6RHS3</accession>
<dbReference type="Proteomes" id="UP001392318">
    <property type="component" value="Unassembled WGS sequence"/>
</dbReference>
<sequence>MLDLGITKMALIGVVALVVLGPERLPRVARTAGALWSRAHRYVNEVRTEVTRELELEELRRMKTGFASAALEIEDSLHAAVLGDQTEPEVAKERAVPLSPVVAATAPVSDGKRNWRSKRTAMQMKAARGAGSRLPGARRVMRPALTAVREPRHYSAFNPHVPVLPGTSNSRRESYATQTRAA</sequence>
<evidence type="ECO:0000313" key="2">
    <source>
        <dbReference type="Proteomes" id="UP001392318"/>
    </source>
</evidence>
<gene>
    <name evidence="1" type="primary">tatB</name>
    <name evidence="1" type="ORF">VSR83_09895</name>
</gene>
<comment type="caution">
    <text evidence="1">The sequence shown here is derived from an EMBL/GenBank/DDBJ whole genome shotgun (WGS) entry which is preliminary data.</text>
</comment>
<reference evidence="1" key="1">
    <citation type="submission" date="2024-01" db="EMBL/GenBank/DDBJ databases">
        <title>The diversity of rhizobia nodulating Mimosa spp. in eleven states of Brazil covering several biomes is determined by host plant, location, and edaphic factors.</title>
        <authorList>
            <person name="Rouws L."/>
            <person name="Barauna A."/>
            <person name="Beukes C."/>
            <person name="De Faria S.M."/>
            <person name="Gross E."/>
            <person name="Dos Reis Junior F.B."/>
            <person name="Simon M."/>
            <person name="Maluk M."/>
            <person name="Odee D.W."/>
            <person name="Kenicer G."/>
            <person name="Young J.P.W."/>
            <person name="Reis V.M."/>
            <person name="Zilli J."/>
            <person name="James E.K."/>
        </authorList>
    </citation>
    <scope>NUCLEOTIDE SEQUENCE</scope>
    <source>
        <strain evidence="1">JPY452</strain>
    </source>
</reference>
<keyword evidence="2" id="KW-1185">Reference proteome</keyword>
<protein>
    <submittedName>
        <fullName evidence="1">Sec-independent protein translocase protein TatB</fullName>
    </submittedName>
</protein>